<dbReference type="InterPro" id="IPR000215">
    <property type="entry name" value="Serpin_fam"/>
</dbReference>
<proteinExistence type="inferred from homology"/>
<name>A0A9N8D5N9_9STRA</name>
<dbReference type="GO" id="GO:0005615">
    <property type="term" value="C:extracellular space"/>
    <property type="evidence" value="ECO:0007669"/>
    <property type="project" value="InterPro"/>
</dbReference>
<organism evidence="6 7">
    <name type="scientific">Seminavis robusta</name>
    <dbReference type="NCBI Taxonomy" id="568900"/>
    <lineage>
        <taxon>Eukaryota</taxon>
        <taxon>Sar</taxon>
        <taxon>Stramenopiles</taxon>
        <taxon>Ochrophyta</taxon>
        <taxon>Bacillariophyta</taxon>
        <taxon>Bacillariophyceae</taxon>
        <taxon>Bacillariophycidae</taxon>
        <taxon>Naviculales</taxon>
        <taxon>Naviculaceae</taxon>
        <taxon>Seminavis</taxon>
    </lineage>
</organism>
<dbReference type="InterPro" id="IPR023796">
    <property type="entry name" value="Serpin_dom"/>
</dbReference>
<dbReference type="InterPro" id="IPR042185">
    <property type="entry name" value="Serpin_sf_2"/>
</dbReference>
<dbReference type="EMBL" id="CAICTM010000010">
    <property type="protein sequence ID" value="CAB9496878.1"/>
    <property type="molecule type" value="Genomic_DNA"/>
</dbReference>
<dbReference type="Pfam" id="PF00079">
    <property type="entry name" value="Serpin"/>
    <property type="match status" value="1"/>
</dbReference>
<evidence type="ECO:0000256" key="4">
    <source>
        <dbReference type="SAM" id="SignalP"/>
    </source>
</evidence>
<dbReference type="CDD" id="cd00172">
    <property type="entry name" value="serpin"/>
    <property type="match status" value="1"/>
</dbReference>
<accession>A0A9N8D5N9</accession>
<evidence type="ECO:0000256" key="2">
    <source>
        <dbReference type="RuleBase" id="RU000411"/>
    </source>
</evidence>
<keyword evidence="7" id="KW-1185">Reference proteome</keyword>
<feature type="compositionally biased region" description="Polar residues" evidence="3">
    <location>
        <begin position="479"/>
        <end position="499"/>
    </location>
</feature>
<dbReference type="AlphaFoldDB" id="A0A9N8D5N9"/>
<dbReference type="Proteomes" id="UP001153069">
    <property type="component" value="Unassembled WGS sequence"/>
</dbReference>
<evidence type="ECO:0000256" key="1">
    <source>
        <dbReference type="ARBA" id="ARBA00009500"/>
    </source>
</evidence>
<dbReference type="SUPFAM" id="SSF56574">
    <property type="entry name" value="Serpins"/>
    <property type="match status" value="1"/>
</dbReference>
<protein>
    <submittedName>
        <fullName evidence="6">Leukocyte elastase inhibitor</fullName>
    </submittedName>
</protein>
<evidence type="ECO:0000259" key="5">
    <source>
        <dbReference type="SMART" id="SM00093"/>
    </source>
</evidence>
<dbReference type="PANTHER" id="PTHR11461">
    <property type="entry name" value="SERINE PROTEASE INHIBITOR, SERPIN"/>
    <property type="match status" value="1"/>
</dbReference>
<evidence type="ECO:0000313" key="6">
    <source>
        <dbReference type="EMBL" id="CAB9496878.1"/>
    </source>
</evidence>
<comment type="caution">
    <text evidence="6">The sequence shown here is derived from an EMBL/GenBank/DDBJ whole genome shotgun (WGS) entry which is preliminary data.</text>
</comment>
<sequence length="552" mass="59471">MMKSATCLLLLAAGSLQSNAQTAVDNAPFADALTGELYEEGSNDCTSSLGVSMAMSLVYPSAVSNSDSELQIRTVLGYPSDSQSTLLWEDATASLTSRYQGVCYNEWDGGCQGEEPTVQIANSVFVHDEITLNATYEGVVGDYVQQLDFQDPEAGSIVNAWVNQSTNGLIDSLVEEGSLEPWIVLIINSIYLKASWTNQFSEDRTNEDVFFPTGLSADGETGTGSLAHFMHNVEYFPYSHDAIPGYQILQHTFAGGAESSGLSMIFVLPLPGTTPTTTLVSSQQILGALSQLERTRMAVALPKFKFESEYEDTLKAALQDLGMTSPFDEQLINNLCIPDDTCHTFIDVIIQKTIIDVNEKGVEAAAVTGIGISATSLPPPFATLFMADRPFQFFIHDQAENVVLFEGRVGQPEIPQGSAAPLQAKHEDADFWENTFFVEATMPVPETMPATTEAPTNTDTMMESLNTTVPEDEGGSDIEMNNQTNAEQESTNSSASMTDEGSPVEDTGGTSTVSITDTTEDTELTSSAAWRTDGFLAGLVMLVALYPFLAIA</sequence>
<dbReference type="InterPro" id="IPR036186">
    <property type="entry name" value="Serpin_sf"/>
</dbReference>
<dbReference type="Gene3D" id="3.30.497.10">
    <property type="entry name" value="Antithrombin, subunit I, domain 2"/>
    <property type="match status" value="1"/>
</dbReference>
<feature type="signal peptide" evidence="4">
    <location>
        <begin position="1"/>
        <end position="20"/>
    </location>
</feature>
<feature type="domain" description="Serpin" evidence="5">
    <location>
        <begin position="31"/>
        <end position="412"/>
    </location>
</feature>
<dbReference type="GO" id="GO:0004867">
    <property type="term" value="F:serine-type endopeptidase inhibitor activity"/>
    <property type="evidence" value="ECO:0007669"/>
    <property type="project" value="InterPro"/>
</dbReference>
<comment type="similarity">
    <text evidence="1 2">Belongs to the serpin family.</text>
</comment>
<dbReference type="OrthoDB" id="47207at2759"/>
<dbReference type="InterPro" id="IPR042178">
    <property type="entry name" value="Serpin_sf_1"/>
</dbReference>
<reference evidence="6" key="1">
    <citation type="submission" date="2020-06" db="EMBL/GenBank/DDBJ databases">
        <authorList>
            <consortium name="Plant Systems Biology data submission"/>
        </authorList>
    </citation>
    <scope>NUCLEOTIDE SEQUENCE</scope>
    <source>
        <strain evidence="6">D6</strain>
    </source>
</reference>
<evidence type="ECO:0000256" key="3">
    <source>
        <dbReference type="SAM" id="MobiDB-lite"/>
    </source>
</evidence>
<dbReference type="SMART" id="SM00093">
    <property type="entry name" value="SERPIN"/>
    <property type="match status" value="1"/>
</dbReference>
<gene>
    <name evidence="6" type="ORF">SEMRO_10_G008380.1</name>
</gene>
<dbReference type="Gene3D" id="2.30.39.10">
    <property type="entry name" value="Alpha-1-antitrypsin, domain 1"/>
    <property type="match status" value="1"/>
</dbReference>
<evidence type="ECO:0000313" key="7">
    <source>
        <dbReference type="Proteomes" id="UP001153069"/>
    </source>
</evidence>
<feature type="chain" id="PRO_5040403891" evidence="4">
    <location>
        <begin position="21"/>
        <end position="552"/>
    </location>
</feature>
<dbReference type="PANTHER" id="PTHR11461:SF211">
    <property type="entry name" value="GH10112P-RELATED"/>
    <property type="match status" value="1"/>
</dbReference>
<feature type="region of interest" description="Disordered" evidence="3">
    <location>
        <begin position="466"/>
        <end position="520"/>
    </location>
</feature>
<keyword evidence="4" id="KW-0732">Signal</keyword>